<protein>
    <submittedName>
        <fullName evidence="16">Cobalt ECF transporter T component CbiQ</fullName>
    </submittedName>
</protein>
<keyword evidence="7" id="KW-0547">Nucleotide-binding</keyword>
<feature type="domain" description="ABC transporter" evidence="15">
    <location>
        <begin position="254"/>
        <end position="486"/>
    </location>
</feature>
<keyword evidence="4" id="KW-0813">Transport</keyword>
<reference evidence="16 17" key="1">
    <citation type="submission" date="2019-03" db="EMBL/GenBank/DDBJ databases">
        <title>Cohnella endophytica sp. nov., a novel endophytic bacterium isolated from bark of Sonneratia apetala.</title>
        <authorList>
            <person name="Tuo L."/>
        </authorList>
    </citation>
    <scope>NUCLEOTIDE SEQUENCE [LARGE SCALE GENOMIC DNA]</scope>
    <source>
        <strain evidence="16 17">CCTCC AB 208254</strain>
    </source>
</reference>
<dbReference type="CDD" id="cd03225">
    <property type="entry name" value="ABC_cobalt_CbiO_domain1"/>
    <property type="match status" value="1"/>
</dbReference>
<feature type="transmembrane region" description="Helical" evidence="14">
    <location>
        <begin position="69"/>
        <end position="87"/>
    </location>
</feature>
<dbReference type="SMART" id="SM00382">
    <property type="entry name" value="AAA"/>
    <property type="match status" value="1"/>
</dbReference>
<evidence type="ECO:0000313" key="16">
    <source>
        <dbReference type="EMBL" id="TFE24127.1"/>
    </source>
</evidence>
<dbReference type="InterPro" id="IPR005876">
    <property type="entry name" value="Co_trans_ATP-bd"/>
</dbReference>
<dbReference type="SUPFAM" id="SSF52540">
    <property type="entry name" value="P-loop containing nucleoside triphosphate hydrolases"/>
    <property type="match status" value="1"/>
</dbReference>
<evidence type="ECO:0000256" key="1">
    <source>
        <dbReference type="ARBA" id="ARBA00004202"/>
    </source>
</evidence>
<keyword evidence="6 14" id="KW-0812">Transmembrane</keyword>
<evidence type="ECO:0000256" key="8">
    <source>
        <dbReference type="ARBA" id="ARBA00022840"/>
    </source>
</evidence>
<evidence type="ECO:0000256" key="13">
    <source>
        <dbReference type="SAM" id="MobiDB-lite"/>
    </source>
</evidence>
<keyword evidence="8" id="KW-0067">ATP-binding</keyword>
<dbReference type="InterPro" id="IPR017871">
    <property type="entry name" value="ABC_transporter-like_CS"/>
</dbReference>
<dbReference type="PANTHER" id="PTHR43553">
    <property type="entry name" value="HEAVY METAL TRANSPORTER"/>
    <property type="match status" value="1"/>
</dbReference>
<comment type="function">
    <text evidence="12">Probably part of an ABC transporter complex. Responsible for energy coupling to the transport system.</text>
</comment>
<dbReference type="Gene3D" id="3.40.50.300">
    <property type="entry name" value="P-loop containing nucleotide triphosphate hydrolases"/>
    <property type="match status" value="1"/>
</dbReference>
<dbReference type="Proteomes" id="UP000297900">
    <property type="component" value="Unassembled WGS sequence"/>
</dbReference>
<evidence type="ECO:0000313" key="17">
    <source>
        <dbReference type="Proteomes" id="UP000297900"/>
    </source>
</evidence>
<evidence type="ECO:0000256" key="5">
    <source>
        <dbReference type="ARBA" id="ARBA00022475"/>
    </source>
</evidence>
<dbReference type="InterPro" id="IPR015856">
    <property type="entry name" value="ABC_transpr_CbiO/EcfA_su"/>
</dbReference>
<evidence type="ECO:0000256" key="4">
    <source>
        <dbReference type="ARBA" id="ARBA00022448"/>
    </source>
</evidence>
<dbReference type="InterPro" id="IPR050095">
    <property type="entry name" value="ECF_ABC_transporter_ATP-bd"/>
</dbReference>
<evidence type="ECO:0000256" key="2">
    <source>
        <dbReference type="ARBA" id="ARBA00004651"/>
    </source>
</evidence>
<dbReference type="OrthoDB" id="501320at2"/>
<feature type="compositionally biased region" description="Basic residues" evidence="13">
    <location>
        <begin position="543"/>
        <end position="552"/>
    </location>
</feature>
<keyword evidence="17" id="KW-1185">Reference proteome</keyword>
<dbReference type="FunFam" id="3.40.50.300:FF:000224">
    <property type="entry name" value="Energy-coupling factor transporter ATP-binding protein EcfA"/>
    <property type="match status" value="1"/>
</dbReference>
<organism evidence="16 17">
    <name type="scientific">Cohnella luojiensis</name>
    <dbReference type="NCBI Taxonomy" id="652876"/>
    <lineage>
        <taxon>Bacteria</taxon>
        <taxon>Bacillati</taxon>
        <taxon>Bacillota</taxon>
        <taxon>Bacilli</taxon>
        <taxon>Bacillales</taxon>
        <taxon>Paenibacillaceae</taxon>
        <taxon>Cohnella</taxon>
    </lineage>
</organism>
<accession>A0A4Y8LTI5</accession>
<sequence length="552" mass="60772">MGKAIIALHETEGVNPLIKKPSHRLWTVLILLGLTVAAWQPSVLGIAAGVFLLLLLWCGIRIQLILGRLLLLLPFGAGAALFIPFHTEGKAAFKWMGFVATEEGIERATVILLKLVSANFLLTYLLAVTPLFVLLRSLRSVGIPAVLLELILLIMRYFFLLKDEAVSMFKAQRSRGMNFKGWLWSARAYKRFGELMGVLFLRAYERSKRIYIAMLARGGLEGESSMGRKETGLVARATIVGQGKDATAKPEFAAEVMGVNFAYGKIKALNGVSFDIPVGSKVALMGPNGAGKSTLISLLNGLELSQSGEVRLFGETVKRDNGDRLRRRVGVVYQDPDDQIFSTSVEEDVAFGPRNLGLGAAEVEERVDWALGSVGMREMRRRSPFELSYGQKRRVAIAGVLAMKPEFIILDEPMSFLDPRGRDELQELLDDMGEMGLTILIATHDVDFAAEWADKVLLLKEGKLLASGTAELLFDDVLIEQASLHLPRLARPFRLLRGAEEHRPRSVKQAAQMIWKLIMKGADPAAAVKPDSRGGQEDAKQRPAGHKHLPPS</sequence>
<dbReference type="GO" id="GO:0015087">
    <property type="term" value="F:cobalt ion transmembrane transporter activity"/>
    <property type="evidence" value="ECO:0007669"/>
    <property type="project" value="UniProtKB-ARBA"/>
</dbReference>
<dbReference type="AlphaFoldDB" id="A0A4Y8LTI5"/>
<keyword evidence="11 14" id="KW-0472">Membrane</keyword>
<dbReference type="Pfam" id="PF00005">
    <property type="entry name" value="ABC_tran"/>
    <property type="match status" value="1"/>
</dbReference>
<dbReference type="EMBL" id="SOMN01000028">
    <property type="protein sequence ID" value="TFE24127.1"/>
    <property type="molecule type" value="Genomic_DNA"/>
</dbReference>
<evidence type="ECO:0000256" key="9">
    <source>
        <dbReference type="ARBA" id="ARBA00022967"/>
    </source>
</evidence>
<dbReference type="NCBIfam" id="TIGR01166">
    <property type="entry name" value="cbiO"/>
    <property type="match status" value="1"/>
</dbReference>
<comment type="subcellular location">
    <subcellularLocation>
        <location evidence="2">Cell membrane</location>
        <topology evidence="2">Multi-pass membrane protein</topology>
    </subcellularLocation>
    <subcellularLocation>
        <location evidence="1">Cell membrane</location>
        <topology evidence="1">Peripheral membrane protein</topology>
    </subcellularLocation>
</comment>
<dbReference type="InterPro" id="IPR003339">
    <property type="entry name" value="ABC/ECF_trnsptr_transmembrane"/>
</dbReference>
<dbReference type="GO" id="GO:0042626">
    <property type="term" value="F:ATPase-coupled transmembrane transporter activity"/>
    <property type="evidence" value="ECO:0007669"/>
    <property type="project" value="TreeGrafter"/>
</dbReference>
<dbReference type="GO" id="GO:0043190">
    <property type="term" value="C:ATP-binding cassette (ABC) transporter complex"/>
    <property type="evidence" value="ECO:0007669"/>
    <property type="project" value="InterPro"/>
</dbReference>
<dbReference type="CDD" id="cd16914">
    <property type="entry name" value="EcfT"/>
    <property type="match status" value="1"/>
</dbReference>
<evidence type="ECO:0000256" key="12">
    <source>
        <dbReference type="ARBA" id="ARBA00025157"/>
    </source>
</evidence>
<comment type="caution">
    <text evidence="16">The sequence shown here is derived from an EMBL/GenBank/DDBJ whole genome shotgun (WGS) entry which is preliminary data.</text>
</comment>
<dbReference type="PANTHER" id="PTHR43553:SF24">
    <property type="entry name" value="ENERGY-COUPLING FACTOR TRANSPORTER ATP-BINDING PROTEIN ECFA1"/>
    <property type="match status" value="1"/>
</dbReference>
<evidence type="ECO:0000256" key="3">
    <source>
        <dbReference type="ARBA" id="ARBA00005417"/>
    </source>
</evidence>
<dbReference type="InterPro" id="IPR003593">
    <property type="entry name" value="AAA+_ATPase"/>
</dbReference>
<feature type="compositionally biased region" description="Basic and acidic residues" evidence="13">
    <location>
        <begin position="530"/>
        <end position="541"/>
    </location>
</feature>
<dbReference type="NCBIfam" id="TIGR02454">
    <property type="entry name" value="ECF_T_CbiQ"/>
    <property type="match status" value="1"/>
</dbReference>
<dbReference type="InterPro" id="IPR003439">
    <property type="entry name" value="ABC_transporter-like_ATP-bd"/>
</dbReference>
<keyword evidence="5" id="KW-1003">Cell membrane</keyword>
<gene>
    <name evidence="16" type="primary">cbiQ</name>
    <name evidence="16" type="ORF">E2980_17025</name>
</gene>
<proteinExistence type="inferred from homology"/>
<dbReference type="GO" id="GO:0016887">
    <property type="term" value="F:ATP hydrolysis activity"/>
    <property type="evidence" value="ECO:0007669"/>
    <property type="project" value="InterPro"/>
</dbReference>
<dbReference type="PROSITE" id="PS00211">
    <property type="entry name" value="ABC_TRANSPORTER_1"/>
    <property type="match status" value="1"/>
</dbReference>
<feature type="transmembrane region" description="Helical" evidence="14">
    <location>
        <begin position="141"/>
        <end position="160"/>
    </location>
</feature>
<dbReference type="RefSeq" id="WP_135153457.1">
    <property type="nucleotide sequence ID" value="NZ_SOMN01000028.1"/>
</dbReference>
<keyword evidence="10 14" id="KW-1133">Transmembrane helix</keyword>
<name>A0A4Y8LTI5_9BACL</name>
<feature type="region of interest" description="Disordered" evidence="13">
    <location>
        <begin position="525"/>
        <end position="552"/>
    </location>
</feature>
<feature type="transmembrane region" description="Helical" evidence="14">
    <location>
        <begin position="107"/>
        <end position="134"/>
    </location>
</feature>
<dbReference type="InterPro" id="IPR027417">
    <property type="entry name" value="P-loop_NTPase"/>
</dbReference>
<dbReference type="Pfam" id="PF02361">
    <property type="entry name" value="CbiQ"/>
    <property type="match status" value="1"/>
</dbReference>
<evidence type="ECO:0000256" key="11">
    <source>
        <dbReference type="ARBA" id="ARBA00023136"/>
    </source>
</evidence>
<evidence type="ECO:0000256" key="6">
    <source>
        <dbReference type="ARBA" id="ARBA00022692"/>
    </source>
</evidence>
<evidence type="ECO:0000259" key="15">
    <source>
        <dbReference type="PROSITE" id="PS50893"/>
    </source>
</evidence>
<dbReference type="InterPro" id="IPR012809">
    <property type="entry name" value="ECF_CbiQ"/>
</dbReference>
<evidence type="ECO:0000256" key="14">
    <source>
        <dbReference type="SAM" id="Phobius"/>
    </source>
</evidence>
<dbReference type="PROSITE" id="PS50893">
    <property type="entry name" value="ABC_TRANSPORTER_2"/>
    <property type="match status" value="1"/>
</dbReference>
<comment type="similarity">
    <text evidence="3">Belongs to the ABC transporter superfamily.</text>
</comment>
<evidence type="ECO:0000256" key="10">
    <source>
        <dbReference type="ARBA" id="ARBA00022989"/>
    </source>
</evidence>
<evidence type="ECO:0000256" key="7">
    <source>
        <dbReference type="ARBA" id="ARBA00022741"/>
    </source>
</evidence>
<dbReference type="GO" id="GO:0005524">
    <property type="term" value="F:ATP binding"/>
    <property type="evidence" value="ECO:0007669"/>
    <property type="project" value="UniProtKB-KW"/>
</dbReference>
<keyword evidence="9" id="KW-1278">Translocase</keyword>
<feature type="transmembrane region" description="Helical" evidence="14">
    <location>
        <begin position="25"/>
        <end position="57"/>
    </location>
</feature>